<organism evidence="1 2">
    <name type="scientific">Shewanella vesiculosa</name>
    <dbReference type="NCBI Taxonomy" id="518738"/>
    <lineage>
        <taxon>Bacteria</taxon>
        <taxon>Pseudomonadati</taxon>
        <taxon>Pseudomonadota</taxon>
        <taxon>Gammaproteobacteria</taxon>
        <taxon>Alteromonadales</taxon>
        <taxon>Shewanellaceae</taxon>
        <taxon>Shewanella</taxon>
    </lineage>
</organism>
<dbReference type="EMBL" id="JBDPZN010000002">
    <property type="protein sequence ID" value="MEO3682085.1"/>
    <property type="molecule type" value="Genomic_DNA"/>
</dbReference>
<evidence type="ECO:0000313" key="1">
    <source>
        <dbReference type="EMBL" id="MEO3682085.1"/>
    </source>
</evidence>
<comment type="caution">
    <text evidence="1">The sequence shown here is derived from an EMBL/GenBank/DDBJ whole genome shotgun (WGS) entry which is preliminary data.</text>
</comment>
<reference evidence="1 2" key="1">
    <citation type="submission" date="2024-05" db="EMBL/GenBank/DDBJ databases">
        <title>Genome sequencing of Marine Estuary Bacteria, Shewanella vesiculosa and S. baltica, and Pseudomonas syringae.</title>
        <authorList>
            <person name="Gurung A."/>
            <person name="Maclea K.S."/>
        </authorList>
    </citation>
    <scope>NUCLEOTIDE SEQUENCE [LARGE SCALE GENOMIC DNA]</scope>
    <source>
        <strain evidence="1 2">1A</strain>
    </source>
</reference>
<accession>A0ABV0FMQ7</accession>
<keyword evidence="2" id="KW-1185">Reference proteome</keyword>
<dbReference type="RefSeq" id="WP_347689885.1">
    <property type="nucleotide sequence ID" value="NZ_JBDPZN010000002.1"/>
</dbReference>
<name>A0ABV0FMQ7_9GAMM</name>
<sequence length="40" mass="4201">MFGGENLQALADFYQAELAPMVRNESIGAIGAASTALDTR</sequence>
<evidence type="ECO:0000313" key="2">
    <source>
        <dbReference type="Proteomes" id="UP001477278"/>
    </source>
</evidence>
<dbReference type="Proteomes" id="UP001477278">
    <property type="component" value="Unassembled WGS sequence"/>
</dbReference>
<proteinExistence type="predicted"/>
<protein>
    <submittedName>
        <fullName evidence="1">Uncharacterized protein</fullName>
    </submittedName>
</protein>
<gene>
    <name evidence="1" type="ORF">ABHN84_07210</name>
</gene>